<organism evidence="4 5">
    <name type="scientific">Flavobacterium supellecticarium</name>
    <dbReference type="NCBI Taxonomy" id="2565924"/>
    <lineage>
        <taxon>Bacteria</taxon>
        <taxon>Pseudomonadati</taxon>
        <taxon>Bacteroidota</taxon>
        <taxon>Flavobacteriia</taxon>
        <taxon>Flavobacteriales</taxon>
        <taxon>Flavobacteriaceae</taxon>
        <taxon>Flavobacterium</taxon>
    </lineage>
</organism>
<evidence type="ECO:0000256" key="2">
    <source>
        <dbReference type="SAM" id="Phobius"/>
    </source>
</evidence>
<protein>
    <submittedName>
        <fullName evidence="4">2TM domain-containing protein</fullName>
    </submittedName>
</protein>
<feature type="transmembrane region" description="Helical" evidence="2">
    <location>
        <begin position="22"/>
        <end position="40"/>
    </location>
</feature>
<dbReference type="AlphaFoldDB" id="A0A4S3ZTU3"/>
<dbReference type="OrthoDB" id="1443721at2"/>
<gene>
    <name evidence="4" type="ORF">E6C50_12930</name>
</gene>
<proteinExistence type="predicted"/>
<evidence type="ECO:0000313" key="5">
    <source>
        <dbReference type="Proteomes" id="UP000307507"/>
    </source>
</evidence>
<feature type="domain" description="2TM" evidence="3">
    <location>
        <begin position="11"/>
        <end position="90"/>
    </location>
</feature>
<dbReference type="RefSeq" id="WP_136403651.1">
    <property type="nucleotide sequence ID" value="NZ_SSNZ01000006.1"/>
</dbReference>
<comment type="caution">
    <text evidence="4">The sequence shown here is derived from an EMBL/GenBank/DDBJ whole genome shotgun (WGS) entry which is preliminary data.</text>
</comment>
<feature type="transmembrane region" description="Helical" evidence="2">
    <location>
        <begin position="52"/>
        <end position="72"/>
    </location>
</feature>
<keyword evidence="2" id="KW-1133">Transmembrane helix</keyword>
<dbReference type="EMBL" id="SSNZ01000006">
    <property type="protein sequence ID" value="THF49143.1"/>
    <property type="molecule type" value="Genomic_DNA"/>
</dbReference>
<evidence type="ECO:0000313" key="4">
    <source>
        <dbReference type="EMBL" id="THF49143.1"/>
    </source>
</evidence>
<keyword evidence="2" id="KW-0472">Membrane</keyword>
<evidence type="ECO:0000256" key="1">
    <source>
        <dbReference type="SAM" id="Coils"/>
    </source>
</evidence>
<accession>A0A4S3ZTU3</accession>
<keyword evidence="5" id="KW-1185">Reference proteome</keyword>
<dbReference type="Proteomes" id="UP000307507">
    <property type="component" value="Unassembled WGS sequence"/>
</dbReference>
<keyword evidence="2" id="KW-0812">Transmembrane</keyword>
<keyword evidence="1" id="KW-0175">Coiled coil</keyword>
<reference evidence="4 5" key="1">
    <citation type="submission" date="2019-04" db="EMBL/GenBank/DDBJ databases">
        <title>Flavobacterium sp. nov. isolated from construction timber.</title>
        <authorList>
            <person name="Lin S.-Y."/>
            <person name="Chang C.-T."/>
            <person name="Young C.-C."/>
        </authorList>
    </citation>
    <scope>NUCLEOTIDE SEQUENCE [LARGE SCALE GENOMIC DNA]</scope>
    <source>
        <strain evidence="4 5">CC-CTC003</strain>
    </source>
</reference>
<feature type="coiled-coil region" evidence="1">
    <location>
        <begin position="83"/>
        <end position="110"/>
    </location>
</feature>
<dbReference type="Pfam" id="PF13239">
    <property type="entry name" value="2TM"/>
    <property type="match status" value="1"/>
</dbReference>
<sequence>MEINQHELYEYARQRLKQKKRLYFHFILFFLGSIFCIIANKLLNVKPEMDWYLWVITIWFFIFVLHFIRVFITDSFMNKKWERAQIDKLMLQQERKIEQLQKDIDKKNNTAQ</sequence>
<evidence type="ECO:0000259" key="3">
    <source>
        <dbReference type="Pfam" id="PF13239"/>
    </source>
</evidence>
<name>A0A4S3ZTU3_9FLAO</name>
<dbReference type="InterPro" id="IPR025698">
    <property type="entry name" value="2TM_dom"/>
</dbReference>